<dbReference type="PANTHER" id="PTHR34846:SF7">
    <property type="entry name" value="BLL7811 PROTEIN"/>
    <property type="match status" value="1"/>
</dbReference>
<dbReference type="InterPro" id="IPR029032">
    <property type="entry name" value="AhpD-like"/>
</dbReference>
<geneLocation type="plasmid" evidence="2">
    <name>pSM145A_Rh02</name>
</geneLocation>
<evidence type="ECO:0000313" key="3">
    <source>
        <dbReference type="Proteomes" id="UP000293652"/>
    </source>
</evidence>
<keyword evidence="2" id="KW-0614">Plasmid</keyword>
<gene>
    <name evidence="2" type="ORF">ELI03_27205</name>
</gene>
<sequence>MQERMGNPALVLPAAMQALNALSKVPTETGLSPKLLELVNLRASQINGCSVCIDGHWRIARKHGETDERLFAVAGWRDAPYYSDAERAALGLAEAITRLSDRADPVPDDIWDEATRHYDGKSLAALVIAIANINVWNRLNVATRQVAGQWKP</sequence>
<dbReference type="PANTHER" id="PTHR34846">
    <property type="entry name" value="4-CARBOXYMUCONOLACTONE DECARBOXYLASE FAMILY PROTEIN (AFU_ORTHOLOGUE AFUA_6G11590)"/>
    <property type="match status" value="1"/>
</dbReference>
<name>A0A3S3Y6H5_RHILE</name>
<dbReference type="InterPro" id="IPR004675">
    <property type="entry name" value="AhpD_core"/>
</dbReference>
<dbReference type="SUPFAM" id="SSF69118">
    <property type="entry name" value="AhpD-like"/>
    <property type="match status" value="1"/>
</dbReference>
<organism evidence="2 3">
    <name type="scientific">Rhizobium leguminosarum</name>
    <dbReference type="NCBI Taxonomy" id="384"/>
    <lineage>
        <taxon>Bacteria</taxon>
        <taxon>Pseudomonadati</taxon>
        <taxon>Pseudomonadota</taxon>
        <taxon>Alphaproteobacteria</taxon>
        <taxon>Hyphomicrobiales</taxon>
        <taxon>Rhizobiaceae</taxon>
        <taxon>Rhizobium/Agrobacterium group</taxon>
        <taxon>Rhizobium</taxon>
    </lineage>
</organism>
<dbReference type="EMBL" id="SIPC01000003">
    <property type="protein sequence ID" value="TAX68161.1"/>
    <property type="molecule type" value="Genomic_DNA"/>
</dbReference>
<dbReference type="Proteomes" id="UP000293652">
    <property type="component" value="Unassembled WGS sequence"/>
</dbReference>
<accession>A0A3S3Y6H5</accession>
<dbReference type="InterPro" id="IPR003779">
    <property type="entry name" value="CMD-like"/>
</dbReference>
<dbReference type="Gene3D" id="1.20.1290.10">
    <property type="entry name" value="AhpD-like"/>
    <property type="match status" value="1"/>
</dbReference>
<feature type="domain" description="Carboxymuconolactone decarboxylase-like" evidence="1">
    <location>
        <begin position="13"/>
        <end position="95"/>
    </location>
</feature>
<dbReference type="RefSeq" id="WP_017996462.1">
    <property type="nucleotide sequence ID" value="NZ_JAAXBV010000012.1"/>
</dbReference>
<dbReference type="AlphaFoldDB" id="A0A3S3Y6H5"/>
<evidence type="ECO:0000259" key="1">
    <source>
        <dbReference type="Pfam" id="PF02627"/>
    </source>
</evidence>
<proteinExistence type="predicted"/>
<comment type="caution">
    <text evidence="2">The sequence shown here is derived from an EMBL/GenBank/DDBJ whole genome shotgun (WGS) entry which is preliminary data.</text>
</comment>
<dbReference type="Pfam" id="PF02627">
    <property type="entry name" value="CMD"/>
    <property type="match status" value="1"/>
</dbReference>
<reference evidence="2 3" key="1">
    <citation type="submission" date="2019-02" db="EMBL/GenBank/DDBJ databases">
        <title>The genomic architecture of introgression among sibling species of bacteria.</title>
        <authorList>
            <person name="Cavassim M.I.A."/>
            <person name="Moeskjaer S."/>
            <person name="Moslemi C."/>
            <person name="Fields B."/>
            <person name="Bachmann A."/>
            <person name="Vilhjalmsson B."/>
            <person name="Schierup M.H."/>
            <person name="Young J.P.W."/>
            <person name="Andersen S.U."/>
        </authorList>
    </citation>
    <scope>NUCLEOTIDE SEQUENCE [LARGE SCALE GENOMIC DNA]</scope>
    <source>
        <strain evidence="2 3">SM145A</strain>
        <plasmid evidence="2">pSM145A_Rh02</plasmid>
    </source>
</reference>
<dbReference type="NCBIfam" id="TIGR00778">
    <property type="entry name" value="ahpD_dom"/>
    <property type="match status" value="1"/>
</dbReference>
<evidence type="ECO:0000313" key="2">
    <source>
        <dbReference type="EMBL" id="TAX68161.1"/>
    </source>
</evidence>
<dbReference type="GO" id="GO:0051920">
    <property type="term" value="F:peroxiredoxin activity"/>
    <property type="evidence" value="ECO:0007669"/>
    <property type="project" value="InterPro"/>
</dbReference>
<protein>
    <submittedName>
        <fullName evidence="2">Carboxymuconolactone decarboxylase family protein</fullName>
    </submittedName>
</protein>